<feature type="signal peptide" evidence="1">
    <location>
        <begin position="1"/>
        <end position="31"/>
    </location>
</feature>
<protein>
    <submittedName>
        <fullName evidence="2">Uncharacterized protein</fullName>
    </submittedName>
</protein>
<evidence type="ECO:0000313" key="2">
    <source>
        <dbReference type="EMBL" id="GEC99831.1"/>
    </source>
</evidence>
<feature type="chain" id="PRO_5021465123" evidence="1">
    <location>
        <begin position="32"/>
        <end position="195"/>
    </location>
</feature>
<comment type="caution">
    <text evidence="2">The sequence shown here is derived from an EMBL/GenBank/DDBJ whole genome shotgun (WGS) entry which is preliminary data.</text>
</comment>
<dbReference type="AlphaFoldDB" id="A0A4Y4D3T2"/>
<organism evidence="2 3">
    <name type="scientific">Kocuria varians</name>
    <name type="common">Micrococcus varians</name>
    <dbReference type="NCBI Taxonomy" id="1272"/>
    <lineage>
        <taxon>Bacteria</taxon>
        <taxon>Bacillati</taxon>
        <taxon>Actinomycetota</taxon>
        <taxon>Actinomycetes</taxon>
        <taxon>Micrococcales</taxon>
        <taxon>Micrococcaceae</taxon>
        <taxon>Kocuria</taxon>
    </lineage>
</organism>
<reference evidence="2 3" key="1">
    <citation type="submission" date="2019-06" db="EMBL/GenBank/DDBJ databases">
        <title>Whole genome shotgun sequence of Kocuria varians NBRC 15358.</title>
        <authorList>
            <person name="Hosoyama A."/>
            <person name="Uohara A."/>
            <person name="Ohji S."/>
            <person name="Ichikawa N."/>
        </authorList>
    </citation>
    <scope>NUCLEOTIDE SEQUENCE [LARGE SCALE GENOMIC DNA]</scope>
    <source>
        <strain evidence="2 3">NBRC 15358</strain>
    </source>
</reference>
<name>A0A4Y4D3T2_KOCVA</name>
<accession>A0A4Y4D3T2</accession>
<evidence type="ECO:0000313" key="3">
    <source>
        <dbReference type="Proteomes" id="UP000315730"/>
    </source>
</evidence>
<proteinExistence type="predicted"/>
<keyword evidence="3" id="KW-1185">Reference proteome</keyword>
<keyword evidence="1" id="KW-0732">Signal</keyword>
<gene>
    <name evidence="2" type="ORF">KVA01_19860</name>
</gene>
<evidence type="ECO:0000256" key="1">
    <source>
        <dbReference type="SAM" id="SignalP"/>
    </source>
</evidence>
<dbReference type="STRING" id="1272.GCA_900014985_01012"/>
<dbReference type="EMBL" id="BJNW01000018">
    <property type="protein sequence ID" value="GEC99831.1"/>
    <property type="molecule type" value="Genomic_DNA"/>
</dbReference>
<dbReference type="RefSeq" id="WP_156481186.1">
    <property type="nucleotide sequence ID" value="NZ_CZJX01000047.1"/>
</dbReference>
<dbReference type="Proteomes" id="UP000315730">
    <property type="component" value="Unassembled WGS sequence"/>
</dbReference>
<sequence>MNEGVKRRTLAKGAIWSIPVVAVASAAPAFAASPQPTLSAAGRGTWNLTWYTERVDNYQSFKLFSTIPGNTSPGQGFCVLNSTTSSAISNASVTYYLPYYDLRFSAQNGPGFNGWSQLSRDSSKNNKYYRNVTYYAYTSVYSGGITAKNGTTCFPSFGFESNDGLNTSGYFFVDHSVLVNGSTLDANYGPVQMFG</sequence>